<evidence type="ECO:0000313" key="1">
    <source>
        <dbReference type="EMBL" id="EHL16055.1"/>
    </source>
</evidence>
<dbReference type="PATRIC" id="fig|796937.3.peg.678"/>
<reference evidence="1 2" key="1">
    <citation type="submission" date="2011-08" db="EMBL/GenBank/DDBJ databases">
        <title>The Genome Sequence of Eubacteriaceae bacterium ACC19a.</title>
        <authorList>
            <consortium name="The Broad Institute Genome Sequencing Platform"/>
            <person name="Earl A."/>
            <person name="Ward D."/>
            <person name="Feldgarden M."/>
            <person name="Gevers D."/>
            <person name="Sizova M."/>
            <person name="Hazen A."/>
            <person name="Epstein S."/>
            <person name="Young S.K."/>
            <person name="Zeng Q."/>
            <person name="Gargeya S."/>
            <person name="Fitzgerald M."/>
            <person name="Haas B."/>
            <person name="Abouelleil A."/>
            <person name="Alvarado L."/>
            <person name="Arachchi H.M."/>
            <person name="Berlin A."/>
            <person name="Brown A."/>
            <person name="Chapman S.B."/>
            <person name="Chen Z."/>
            <person name="Dunbar C."/>
            <person name="Freedman E."/>
            <person name="Gearin G."/>
            <person name="Gellesch M."/>
            <person name="Goldberg J."/>
            <person name="Griggs A."/>
            <person name="Gujja S."/>
            <person name="Heiman D."/>
            <person name="Howarth C."/>
            <person name="Larson L."/>
            <person name="Lui A."/>
            <person name="MacDonald P.J.P."/>
            <person name="Montmayeur A."/>
            <person name="Murphy C."/>
            <person name="Neiman D."/>
            <person name="Pearson M."/>
            <person name="Priest M."/>
            <person name="Roberts A."/>
            <person name="Saif S."/>
            <person name="Shea T."/>
            <person name="Shenoy N."/>
            <person name="Sisk P."/>
            <person name="Stolte C."/>
            <person name="Sykes S."/>
            <person name="Wortman J."/>
            <person name="Nusbaum C."/>
            <person name="Birren B."/>
        </authorList>
    </citation>
    <scope>NUCLEOTIDE SEQUENCE [LARGE SCALE GENOMIC DNA]</scope>
    <source>
        <strain evidence="1 2">ACC19a</strain>
    </source>
</reference>
<sequence>MKTVFDDRKITFEDKKHTLIVEKEGFALISSDGKTSINLKFSDIGSILPIGYCNSNKSYNLIFRNFDGQNICEITTDETGGNTGHNIAETKTILVAFAASKLTKDFPNNLYNLDTLIAHSLKEKEIRISQGKILGKKHTIDINSIRRVKCVTNGTISNLAIYIKDKGVFFDMPDMTIPVNEVTLPLLEAIATKNTGRGIDFSRGDGFQQKTSEFMIIRYMDPGFFVGEDGLIKEEWQQTAYERVHKYGYFVDTFTEL</sequence>
<comment type="caution">
    <text evidence="1">The sequence shown here is derived from an EMBL/GenBank/DDBJ whole genome shotgun (WGS) entry which is preliminary data.</text>
</comment>
<evidence type="ECO:0000313" key="2">
    <source>
        <dbReference type="Proteomes" id="UP000006437"/>
    </source>
</evidence>
<accession>G9WZ79</accession>
<dbReference type="Proteomes" id="UP000006437">
    <property type="component" value="Unassembled WGS sequence"/>
</dbReference>
<proteinExistence type="predicted"/>
<name>G9WZ79_9FIRM</name>
<gene>
    <name evidence="1" type="ORF">HMPREF9629_01480</name>
</gene>
<dbReference type="BioCyc" id="EBAC796937-HMP:GMGH-1485-MONOMER"/>
<dbReference type="RefSeq" id="WP_009525710.1">
    <property type="nucleotide sequence ID" value="NZ_JBQMYZ010000027.1"/>
</dbReference>
<protein>
    <submittedName>
        <fullName evidence="1">Uncharacterized protein</fullName>
    </submittedName>
</protein>
<dbReference type="EMBL" id="AFZE01000006">
    <property type="protein sequence ID" value="EHL16055.1"/>
    <property type="molecule type" value="Genomic_DNA"/>
</dbReference>
<dbReference type="HOGENOM" id="CLU_1081157_0_0_9"/>
<organism evidence="1 2">
    <name type="scientific">Peptoanaerobacter stomatis</name>
    <dbReference type="NCBI Taxonomy" id="796937"/>
    <lineage>
        <taxon>Bacteria</taxon>
        <taxon>Bacillati</taxon>
        <taxon>Bacillota</taxon>
        <taxon>Clostridia</taxon>
        <taxon>Peptostreptococcales</taxon>
        <taxon>Filifactoraceae</taxon>
        <taxon>Peptoanaerobacter</taxon>
    </lineage>
</organism>
<dbReference type="AlphaFoldDB" id="G9WZ79"/>